<keyword evidence="1" id="KW-0732">Signal</keyword>
<dbReference type="EMBL" id="BMEL01000004">
    <property type="protein sequence ID" value="GGF28796.1"/>
    <property type="molecule type" value="Genomic_DNA"/>
</dbReference>
<protein>
    <recommendedName>
        <fullName evidence="4">DUF4825 domain-containing protein</fullName>
    </recommendedName>
</protein>
<reference evidence="2" key="2">
    <citation type="submission" date="2020-09" db="EMBL/GenBank/DDBJ databases">
        <authorList>
            <person name="Sun Q."/>
            <person name="Zhou Y."/>
        </authorList>
    </citation>
    <scope>NUCLEOTIDE SEQUENCE</scope>
    <source>
        <strain evidence="2">CGMCC 1.12153</strain>
    </source>
</reference>
<evidence type="ECO:0000256" key="1">
    <source>
        <dbReference type="SAM" id="SignalP"/>
    </source>
</evidence>
<accession>A0A917B6Z8</accession>
<organism evidence="2 3">
    <name type="scientific">Halobacillus andaensis</name>
    <dbReference type="NCBI Taxonomy" id="1176239"/>
    <lineage>
        <taxon>Bacteria</taxon>
        <taxon>Bacillati</taxon>
        <taxon>Bacillota</taxon>
        <taxon>Bacilli</taxon>
        <taxon>Bacillales</taxon>
        <taxon>Bacillaceae</taxon>
        <taxon>Halobacillus</taxon>
    </lineage>
</organism>
<feature type="chain" id="PRO_5038909682" description="DUF4825 domain-containing protein" evidence="1">
    <location>
        <begin position="24"/>
        <end position="157"/>
    </location>
</feature>
<evidence type="ECO:0000313" key="2">
    <source>
        <dbReference type="EMBL" id="GGF28796.1"/>
    </source>
</evidence>
<sequence length="157" mass="18265">MRRARLLVIIAVLTLLTACFSNEGDGKEEDTLFLYKGTKISDREFTGTVIRSMPYHKQMTDFSLYPNEHQITIRYSDIQDKELQKMILTVSTYAFSLIEGVNLIVLVTEGERARVYEEELKEWYGNSDYDDASRQEELDNMIDSSIDNNREVFLDNI</sequence>
<dbReference type="AlphaFoldDB" id="A0A917B6Z8"/>
<dbReference type="RefSeq" id="WP_188378321.1">
    <property type="nucleotide sequence ID" value="NZ_BMEL01000004.1"/>
</dbReference>
<evidence type="ECO:0008006" key="4">
    <source>
        <dbReference type="Google" id="ProtNLM"/>
    </source>
</evidence>
<name>A0A917B6Z8_HALAA</name>
<gene>
    <name evidence="2" type="ORF">GCM10010954_29840</name>
</gene>
<reference evidence="2" key="1">
    <citation type="journal article" date="2014" name="Int. J. Syst. Evol. Microbiol.">
        <title>Complete genome sequence of Corynebacterium casei LMG S-19264T (=DSM 44701T), isolated from a smear-ripened cheese.</title>
        <authorList>
            <consortium name="US DOE Joint Genome Institute (JGI-PGF)"/>
            <person name="Walter F."/>
            <person name="Albersmeier A."/>
            <person name="Kalinowski J."/>
            <person name="Ruckert C."/>
        </authorList>
    </citation>
    <scope>NUCLEOTIDE SEQUENCE</scope>
    <source>
        <strain evidence="2">CGMCC 1.12153</strain>
    </source>
</reference>
<keyword evidence="3" id="KW-1185">Reference proteome</keyword>
<comment type="caution">
    <text evidence="2">The sequence shown here is derived from an EMBL/GenBank/DDBJ whole genome shotgun (WGS) entry which is preliminary data.</text>
</comment>
<evidence type="ECO:0000313" key="3">
    <source>
        <dbReference type="Proteomes" id="UP000660110"/>
    </source>
</evidence>
<dbReference type="Proteomes" id="UP000660110">
    <property type="component" value="Unassembled WGS sequence"/>
</dbReference>
<proteinExistence type="predicted"/>
<feature type="signal peptide" evidence="1">
    <location>
        <begin position="1"/>
        <end position="23"/>
    </location>
</feature>
<dbReference type="PROSITE" id="PS51257">
    <property type="entry name" value="PROKAR_LIPOPROTEIN"/>
    <property type="match status" value="1"/>
</dbReference>